<sequence>MPSAGAPADPIAAEPGLLPEAQALVEAFCQHGASIILGVTGLLDRPLAGVALGCTVIGPERVRVLLSRPSNSELLLGLMRDSRIALTVSEVPTHRSIQIKGDGAVLLAAQPEDLRVATRQLRAFRDQLIDAEYGEAFATAYCSFDPTEAVAVEFVPCAAFTQTPGPKAGERLEEAAR</sequence>
<gene>
    <name evidence="1" type="ORF">SAMN04488567_3464</name>
</gene>
<proteinExistence type="predicted"/>
<evidence type="ECO:0000313" key="1">
    <source>
        <dbReference type="EMBL" id="SDF11955.1"/>
    </source>
</evidence>
<evidence type="ECO:0008006" key="3">
    <source>
        <dbReference type="Google" id="ProtNLM"/>
    </source>
</evidence>
<name>A0A1G7IH49_9RHOB</name>
<dbReference type="STRING" id="521013.SAMN04488567_3464"/>
<accession>A0A1G7IH49</accession>
<dbReference type="AlphaFoldDB" id="A0A1G7IH49"/>
<dbReference type="RefSeq" id="WP_090114050.1">
    <property type="nucleotide sequence ID" value="NZ_FNAT01000007.1"/>
</dbReference>
<dbReference type="Proteomes" id="UP000198922">
    <property type="component" value="Unassembled WGS sequence"/>
</dbReference>
<organism evidence="1 2">
    <name type="scientific">Limimaricola pyoseonensis</name>
    <dbReference type="NCBI Taxonomy" id="521013"/>
    <lineage>
        <taxon>Bacteria</taxon>
        <taxon>Pseudomonadati</taxon>
        <taxon>Pseudomonadota</taxon>
        <taxon>Alphaproteobacteria</taxon>
        <taxon>Rhodobacterales</taxon>
        <taxon>Paracoccaceae</taxon>
        <taxon>Limimaricola</taxon>
    </lineage>
</organism>
<protein>
    <recommendedName>
        <fullName evidence="3">Pyridoxamine 5'-phosphate oxidase</fullName>
    </recommendedName>
</protein>
<reference evidence="2" key="1">
    <citation type="submission" date="2016-10" db="EMBL/GenBank/DDBJ databases">
        <authorList>
            <person name="Varghese N."/>
            <person name="Submissions S."/>
        </authorList>
    </citation>
    <scope>NUCLEOTIDE SEQUENCE [LARGE SCALE GENOMIC DNA]</scope>
    <source>
        <strain evidence="2">DSM 21424</strain>
    </source>
</reference>
<dbReference type="EMBL" id="FNAT01000007">
    <property type="protein sequence ID" value="SDF11955.1"/>
    <property type="molecule type" value="Genomic_DNA"/>
</dbReference>
<keyword evidence="2" id="KW-1185">Reference proteome</keyword>
<evidence type="ECO:0000313" key="2">
    <source>
        <dbReference type="Proteomes" id="UP000198922"/>
    </source>
</evidence>